<dbReference type="Proteomes" id="UP001642540">
    <property type="component" value="Unassembled WGS sequence"/>
</dbReference>
<comment type="caution">
    <text evidence="1">The sequence shown here is derived from an EMBL/GenBank/DDBJ whole genome shotgun (WGS) entry which is preliminary data.</text>
</comment>
<protein>
    <submittedName>
        <fullName evidence="1">Uncharacterized protein</fullName>
    </submittedName>
</protein>
<evidence type="ECO:0000313" key="2">
    <source>
        <dbReference type="Proteomes" id="UP001642540"/>
    </source>
</evidence>
<organism evidence="1 2">
    <name type="scientific">Orchesella dallaii</name>
    <dbReference type="NCBI Taxonomy" id="48710"/>
    <lineage>
        <taxon>Eukaryota</taxon>
        <taxon>Metazoa</taxon>
        <taxon>Ecdysozoa</taxon>
        <taxon>Arthropoda</taxon>
        <taxon>Hexapoda</taxon>
        <taxon>Collembola</taxon>
        <taxon>Entomobryomorpha</taxon>
        <taxon>Entomobryoidea</taxon>
        <taxon>Orchesellidae</taxon>
        <taxon>Orchesellinae</taxon>
        <taxon>Orchesella</taxon>
    </lineage>
</organism>
<reference evidence="1 2" key="1">
    <citation type="submission" date="2024-08" db="EMBL/GenBank/DDBJ databases">
        <authorList>
            <person name="Cucini C."/>
            <person name="Frati F."/>
        </authorList>
    </citation>
    <scope>NUCLEOTIDE SEQUENCE [LARGE SCALE GENOMIC DNA]</scope>
</reference>
<dbReference type="EMBL" id="CAXLJM020000086">
    <property type="protein sequence ID" value="CAL8131029.1"/>
    <property type="molecule type" value="Genomic_DNA"/>
</dbReference>
<evidence type="ECO:0000313" key="1">
    <source>
        <dbReference type="EMBL" id="CAL8131029.1"/>
    </source>
</evidence>
<gene>
    <name evidence="1" type="ORF">ODALV1_LOCUS23996</name>
</gene>
<name>A0ABP1RMP5_9HEXA</name>
<accession>A0ABP1RMP5</accession>
<keyword evidence="2" id="KW-1185">Reference proteome</keyword>
<proteinExistence type="predicted"/>
<sequence length="101" mass="11452">MYLYTLDSSGHYRSKRNSKRKINSDICSWLDEDQIDEHKEPLEKMNEIGLPMAPSPTTRDSLMDELVGQPALSEAQRPEAESVEWGHPCPTSGLRVGGWFC</sequence>